<dbReference type="InterPro" id="IPR049613">
    <property type="entry name" value="Byr1-like_cat"/>
</dbReference>
<evidence type="ECO:0008006" key="13">
    <source>
        <dbReference type="Google" id="ProtNLM"/>
    </source>
</evidence>
<dbReference type="GO" id="GO:0005524">
    <property type="term" value="F:ATP binding"/>
    <property type="evidence" value="ECO:0007669"/>
    <property type="project" value="UniProtKB-UniRule"/>
</dbReference>
<dbReference type="InterPro" id="IPR004045">
    <property type="entry name" value="Glutathione_S-Trfase_N"/>
</dbReference>
<dbReference type="PROSITE" id="PS50011">
    <property type="entry name" value="PROTEIN_KINASE_DOM"/>
    <property type="match status" value="1"/>
</dbReference>
<keyword evidence="1" id="KW-0723">Serine/threonine-protein kinase</keyword>
<dbReference type="Pfam" id="PF00069">
    <property type="entry name" value="Pkinase"/>
    <property type="match status" value="1"/>
</dbReference>
<dbReference type="InterPro" id="IPR008271">
    <property type="entry name" value="Ser/Thr_kinase_AS"/>
</dbReference>
<dbReference type="PROSITE" id="PS00107">
    <property type="entry name" value="PROTEIN_KINASE_ATP"/>
    <property type="match status" value="1"/>
</dbReference>
<dbReference type="Gene3D" id="1.20.1050.10">
    <property type="match status" value="1"/>
</dbReference>
<keyword evidence="2" id="KW-0808">Transferase</keyword>
<dbReference type="Proteomes" id="UP000242770">
    <property type="component" value="Unassembled WGS sequence"/>
</dbReference>
<protein>
    <recommendedName>
        <fullName evidence="13">Dual specificity protein kinase Fuz7</fullName>
    </recommendedName>
</protein>
<keyword evidence="3 7" id="KW-0547">Nucleotide-binding</keyword>
<evidence type="ECO:0000313" key="12">
    <source>
        <dbReference type="Proteomes" id="UP000242770"/>
    </source>
</evidence>
<feature type="compositionally biased region" description="Polar residues" evidence="8">
    <location>
        <begin position="66"/>
        <end position="83"/>
    </location>
</feature>
<dbReference type="InterPro" id="IPR050915">
    <property type="entry name" value="MAP_kinase_kinase"/>
</dbReference>
<keyword evidence="5 7" id="KW-0067">ATP-binding</keyword>
<dbReference type="CDD" id="cd03190">
    <property type="entry name" value="GST_C_Omega_like"/>
    <property type="match status" value="1"/>
</dbReference>
<proteinExistence type="inferred from homology"/>
<dbReference type="SUPFAM" id="SSF56112">
    <property type="entry name" value="Protein kinase-like (PK-like)"/>
    <property type="match status" value="1"/>
</dbReference>
<dbReference type="SMART" id="SM00220">
    <property type="entry name" value="S_TKc"/>
    <property type="match status" value="1"/>
</dbReference>
<evidence type="ECO:0000256" key="2">
    <source>
        <dbReference type="ARBA" id="ARBA00022679"/>
    </source>
</evidence>
<dbReference type="GO" id="GO:0004712">
    <property type="term" value="F:protein serine/threonine/tyrosine kinase activity"/>
    <property type="evidence" value="ECO:0007669"/>
    <property type="project" value="UniProtKB-ARBA"/>
</dbReference>
<dbReference type="PANTHER" id="PTHR47448:SF1">
    <property type="entry name" value="SERINE_THREONINE-PROTEIN KINASE STE7 HOMOLOG"/>
    <property type="match status" value="1"/>
</dbReference>
<evidence type="ECO:0000259" key="9">
    <source>
        <dbReference type="PROSITE" id="PS50011"/>
    </source>
</evidence>
<dbReference type="InterPro" id="IPR036249">
    <property type="entry name" value="Thioredoxin-like_sf"/>
</dbReference>
<dbReference type="PROSITE" id="PS00108">
    <property type="entry name" value="PROTEIN_KINASE_ST"/>
    <property type="match status" value="1"/>
</dbReference>
<organism evidence="11 12">
    <name type="scientific">Sporisorium scitamineum</name>
    <dbReference type="NCBI Taxonomy" id="49012"/>
    <lineage>
        <taxon>Eukaryota</taxon>
        <taxon>Fungi</taxon>
        <taxon>Dikarya</taxon>
        <taxon>Basidiomycota</taxon>
        <taxon>Ustilaginomycotina</taxon>
        <taxon>Ustilaginomycetes</taxon>
        <taxon>Ustilaginales</taxon>
        <taxon>Ustilaginaceae</taxon>
        <taxon>Sporisorium</taxon>
    </lineage>
</organism>
<dbReference type="GO" id="GO:0004674">
    <property type="term" value="F:protein serine/threonine kinase activity"/>
    <property type="evidence" value="ECO:0007669"/>
    <property type="project" value="UniProtKB-KW"/>
</dbReference>
<dbReference type="InterPro" id="IPR000719">
    <property type="entry name" value="Prot_kinase_dom"/>
</dbReference>
<sequence>MLSSIAGSSIRKKRNFKGLQLAESPLASPVDALATTPSQNAGEGSAASNASTIGNASAVTPGGSLSIKTRTTLDTEPNSGANYHNKLTQQLANLELGVEYKLDLKNEDLKTLAELGAGNGGTVTKVLHQKSGTVMAKKVVFIDAKPSVRKQILRELQILHECNSPYIVSFYGAYLNEPHICMCMEFMEKDSLDGIYKKYGPISPEICGKIAVVVAHGLTYLYDVHRIIHRDVKPSNILVNGAGQIKICDFGVSGELINSIADTFVGTSTYMSPERIQGDQYSVKSDVWSLGVSIIELALGRFPFADNEDEDDDDDSDVDNAFLNDDLAGTLSPTKPAPKLQVGTKDKDKQKRRKSKPAGVSLEGSSHQMSILDLLQHIVNEPPPKLPEGKFPKLMEEFVNLCLLKDPAKRPTPKDLTKHQYVIEAEAAKVDLQAWADGMNVSVHADKDGNFRRQVSSFRNTISKDGPHQPEKGRYILYCALICPWACRTLHTRALKQLEDIIDVAIVHYSLTPNGWPFTVTDAVETGDPLYGFENTKQLYLKADPNYTARYTVPILWDEKLGTIVNNESSEIIRILYTAFDDLLPENSPAKGKTYYPTDNAEAIQKIDELNEWIYPDINNGVYKTGFATAQDVYNKEVDNLFSALDRLEKLLSDGRDYLVPEVGLSDADIRLYPTLARFDVAYHTLFRCNVKMI</sequence>
<evidence type="ECO:0000256" key="1">
    <source>
        <dbReference type="ARBA" id="ARBA00022527"/>
    </source>
</evidence>
<accession>A0A0F7RWT8</accession>
<name>A0A0F7RWT8_9BASI</name>
<feature type="binding site" evidence="7">
    <location>
        <position position="138"/>
    </location>
    <ligand>
        <name>ATP</name>
        <dbReference type="ChEBI" id="CHEBI:30616"/>
    </ligand>
</feature>
<evidence type="ECO:0000313" key="11">
    <source>
        <dbReference type="EMBL" id="CDS00845.1"/>
    </source>
</evidence>
<dbReference type="SUPFAM" id="SSF47616">
    <property type="entry name" value="GST C-terminal domain-like"/>
    <property type="match status" value="1"/>
</dbReference>
<evidence type="ECO:0000256" key="3">
    <source>
        <dbReference type="ARBA" id="ARBA00022741"/>
    </source>
</evidence>
<dbReference type="FunFam" id="3.30.200.20:FF:000040">
    <property type="entry name" value="Dual specificity mitogen-activated protein kinase kinase"/>
    <property type="match status" value="1"/>
</dbReference>
<keyword evidence="4" id="KW-0418">Kinase</keyword>
<evidence type="ECO:0000256" key="4">
    <source>
        <dbReference type="ARBA" id="ARBA00022777"/>
    </source>
</evidence>
<dbReference type="InterPro" id="IPR010987">
    <property type="entry name" value="Glutathione-S-Trfase_C-like"/>
</dbReference>
<dbReference type="STRING" id="49012.A0A0F7RWT8"/>
<evidence type="ECO:0000256" key="5">
    <source>
        <dbReference type="ARBA" id="ARBA00022840"/>
    </source>
</evidence>
<dbReference type="SUPFAM" id="SSF52833">
    <property type="entry name" value="Thioredoxin-like"/>
    <property type="match status" value="1"/>
</dbReference>
<dbReference type="InterPro" id="IPR017441">
    <property type="entry name" value="Protein_kinase_ATP_BS"/>
</dbReference>
<dbReference type="Pfam" id="PF13410">
    <property type="entry name" value="GST_C_2"/>
    <property type="match status" value="1"/>
</dbReference>
<dbReference type="Gene3D" id="1.10.510.10">
    <property type="entry name" value="Transferase(Phosphotransferase) domain 1"/>
    <property type="match status" value="1"/>
</dbReference>
<feature type="region of interest" description="Disordered" evidence="8">
    <location>
        <begin position="32"/>
        <end position="83"/>
    </location>
</feature>
<dbReference type="PANTHER" id="PTHR47448">
    <property type="entry name" value="DUAL SPECIFICITY MITOGEN-ACTIVATED PROTEIN KINASE KINASE DSOR1-LIKE PROTEIN"/>
    <property type="match status" value="1"/>
</dbReference>
<dbReference type="AlphaFoldDB" id="A0A0F7RWT8"/>
<evidence type="ECO:0000259" key="10">
    <source>
        <dbReference type="PROSITE" id="PS50405"/>
    </source>
</evidence>
<feature type="domain" description="Protein kinase" evidence="9">
    <location>
        <begin position="109"/>
        <end position="422"/>
    </location>
</feature>
<feature type="region of interest" description="Disordered" evidence="8">
    <location>
        <begin position="306"/>
        <end position="365"/>
    </location>
</feature>
<gene>
    <name evidence="11" type="primary">SSCI52660.1</name>
</gene>
<evidence type="ECO:0000256" key="8">
    <source>
        <dbReference type="SAM" id="MobiDB-lite"/>
    </source>
</evidence>
<dbReference type="Gene3D" id="3.30.200.20">
    <property type="entry name" value="Phosphorylase Kinase, domain 1"/>
    <property type="match status" value="1"/>
</dbReference>
<comment type="similarity">
    <text evidence="6">Belongs to the protein kinase superfamily. STE Ser/Thr protein kinase family. MAP kinase kinase subfamily.</text>
</comment>
<dbReference type="InterPro" id="IPR036282">
    <property type="entry name" value="Glutathione-S-Trfase_C_sf"/>
</dbReference>
<dbReference type="InterPro" id="IPR011009">
    <property type="entry name" value="Kinase-like_dom_sf"/>
</dbReference>
<dbReference type="Gene3D" id="3.40.30.10">
    <property type="entry name" value="Glutaredoxin"/>
    <property type="match status" value="1"/>
</dbReference>
<evidence type="ECO:0000256" key="7">
    <source>
        <dbReference type="PROSITE-ProRule" id="PRU10141"/>
    </source>
</evidence>
<feature type="compositionally biased region" description="Low complexity" evidence="8">
    <location>
        <begin position="38"/>
        <end position="51"/>
    </location>
</feature>
<feature type="domain" description="GST C-terminal" evidence="10">
    <location>
        <begin position="600"/>
        <end position="694"/>
    </location>
</feature>
<dbReference type="InterPro" id="IPR047047">
    <property type="entry name" value="GST_Omega-like_C"/>
</dbReference>
<dbReference type="PROSITE" id="PS50405">
    <property type="entry name" value="GST_CTER"/>
    <property type="match status" value="1"/>
</dbReference>
<dbReference type="CDD" id="cd06620">
    <property type="entry name" value="PKc_Byr1_like"/>
    <property type="match status" value="1"/>
</dbReference>
<dbReference type="Pfam" id="PF13409">
    <property type="entry name" value="GST_N_2"/>
    <property type="match status" value="1"/>
</dbReference>
<evidence type="ECO:0000256" key="6">
    <source>
        <dbReference type="ARBA" id="ARBA00038035"/>
    </source>
</evidence>
<feature type="non-terminal residue" evidence="11">
    <location>
        <position position="694"/>
    </location>
</feature>
<dbReference type="GO" id="GO:0000165">
    <property type="term" value="P:MAPK cascade"/>
    <property type="evidence" value="ECO:0007669"/>
    <property type="project" value="UniProtKB-ARBA"/>
</dbReference>
<reference evidence="12" key="1">
    <citation type="submission" date="2014-06" db="EMBL/GenBank/DDBJ databases">
        <authorList>
            <person name="Berkman P.J."/>
        </authorList>
    </citation>
    <scope>NUCLEOTIDE SEQUENCE [LARGE SCALE GENOMIC DNA]</scope>
</reference>
<dbReference type="EMBL" id="CCFA01003139">
    <property type="protein sequence ID" value="CDS00845.1"/>
    <property type="molecule type" value="Genomic_DNA"/>
</dbReference>
<keyword evidence="12" id="KW-1185">Reference proteome</keyword>
<feature type="compositionally biased region" description="Acidic residues" evidence="8">
    <location>
        <begin position="306"/>
        <end position="318"/>
    </location>
</feature>